<organism evidence="7 8">
    <name type="scientific">Methanolacinia petrolearia (strain DSM 11571 / OCM 486 / SEBR 4847)</name>
    <name type="common">Methanoplanus petrolearius</name>
    <dbReference type="NCBI Taxonomy" id="679926"/>
    <lineage>
        <taxon>Archaea</taxon>
        <taxon>Methanobacteriati</taxon>
        <taxon>Methanobacteriota</taxon>
        <taxon>Stenosarchaea group</taxon>
        <taxon>Methanomicrobia</taxon>
        <taxon>Methanomicrobiales</taxon>
        <taxon>Methanomicrobiaceae</taxon>
        <taxon>Methanolacinia</taxon>
    </lineage>
</organism>
<accession>E1RKJ4</accession>
<dbReference type="FunFam" id="3.30.300.30:FF:000005">
    <property type="entry name" value="Acyl-coenzyme A synthetase ACSM5, mitochondrial"/>
    <property type="match status" value="1"/>
</dbReference>
<evidence type="ECO:0000256" key="1">
    <source>
        <dbReference type="ARBA" id="ARBA00006432"/>
    </source>
</evidence>
<dbReference type="GO" id="GO:0006633">
    <property type="term" value="P:fatty acid biosynthetic process"/>
    <property type="evidence" value="ECO:0007669"/>
    <property type="project" value="TreeGrafter"/>
</dbReference>
<keyword evidence="4" id="KW-0067">ATP-binding</keyword>
<evidence type="ECO:0000313" key="8">
    <source>
        <dbReference type="Proteomes" id="UP000006565"/>
    </source>
</evidence>
<dbReference type="InterPro" id="IPR025110">
    <property type="entry name" value="AMP-bd_C"/>
</dbReference>
<dbReference type="GO" id="GO:0015645">
    <property type="term" value="F:fatty acid ligase activity"/>
    <property type="evidence" value="ECO:0007669"/>
    <property type="project" value="TreeGrafter"/>
</dbReference>
<dbReference type="GO" id="GO:0006637">
    <property type="term" value="P:acyl-CoA metabolic process"/>
    <property type="evidence" value="ECO:0007669"/>
    <property type="project" value="TreeGrafter"/>
</dbReference>
<evidence type="ECO:0000256" key="3">
    <source>
        <dbReference type="ARBA" id="ARBA00022741"/>
    </source>
</evidence>
<sequence length="614" mass="68879">MVRFSVTMDDGLVGKIDELSEKKGISRSEWIGRSCLNSADESVLPDGQGLSDLLSLRDRIPENIPNVTDYDDLYNNFHVTVPDFFNFGFDVIDAWAKIDRNKIAMIWSNLAGDEKIFTFRDLRNRSNEAANMLLKYGIKKGDLVAIMLHRVPEWWFFAIACIKLGAVFVPCPTMLTTKDLVYRINAANIKMIVTDMENAPKINQICSQCQSLKSRLVVNGDMEGWVSYLVELDYPAPVSSKLAVSGLEKTRSSDPMVIYFTSGTTGEAKMVLHNHALPIGHITTGAYWLDLKKNDIHLTISDTGWAKSSWGKFFGPWIQGCCSVVYDSRGKFNATEVLPVLEKYGVTTFCCPPTIYRMLIMADLDKFDLTSLRHCVSAGEPLNPEVIKIWEEGTGLKIYEGYGQTELTLVLGTFPTMKVKPGSMGKPSPGWHIELHDEDGKPVPTGEVGRIAVKTNPRPVGMFVEYLGSPETTAESFHGGFYYTGDKAYMDDDGYFWFVGRDDDVIKSSGYRIGPFEVESALIEHPAVQESAVIGTPDPIRGMIVKAFIVLKGGFEPSEKLVRDIQKHVKTVTAPYKYPREIEFVEELPKTISGKIRRNELREKEKKHLREAED</sequence>
<dbReference type="Gene3D" id="3.30.300.30">
    <property type="match status" value="1"/>
</dbReference>
<evidence type="ECO:0000256" key="2">
    <source>
        <dbReference type="ARBA" id="ARBA00022598"/>
    </source>
</evidence>
<dbReference type="PROSITE" id="PS00455">
    <property type="entry name" value="AMP_BINDING"/>
    <property type="match status" value="1"/>
</dbReference>
<proteinExistence type="inferred from homology"/>
<dbReference type="SUPFAM" id="SSF56801">
    <property type="entry name" value="Acetyl-CoA synthetase-like"/>
    <property type="match status" value="1"/>
</dbReference>
<dbReference type="EMBL" id="CP002117">
    <property type="protein sequence ID" value="ADN35847.1"/>
    <property type="molecule type" value="Genomic_DNA"/>
</dbReference>
<dbReference type="GO" id="GO:0016405">
    <property type="term" value="F:CoA-ligase activity"/>
    <property type="evidence" value="ECO:0007669"/>
    <property type="project" value="UniProtKB-ARBA"/>
</dbReference>
<name>E1RKJ4_METP4</name>
<dbReference type="Pfam" id="PF00501">
    <property type="entry name" value="AMP-binding"/>
    <property type="match status" value="1"/>
</dbReference>
<reference evidence="7 8" key="1">
    <citation type="journal article" date="2010" name="Stand. Genomic Sci.">
        <title>Complete genome sequence of Methanoplanus petrolearius type strain (SEBR 4847).</title>
        <authorList>
            <person name="Brambilla E."/>
            <person name="Djao O.D."/>
            <person name="Daligault H."/>
            <person name="Lapidus A."/>
            <person name="Lucas S."/>
            <person name="Hammon N."/>
            <person name="Nolan M."/>
            <person name="Tice H."/>
            <person name="Cheng J.F."/>
            <person name="Han C."/>
            <person name="Tapia R."/>
            <person name="Goodwin L."/>
            <person name="Pitluck S."/>
            <person name="Liolios K."/>
            <person name="Ivanova N."/>
            <person name="Mavromatis K."/>
            <person name="Mikhailova N."/>
            <person name="Pati A."/>
            <person name="Chen A."/>
            <person name="Palaniappan K."/>
            <person name="Land M."/>
            <person name="Hauser L."/>
            <person name="Chang Y.J."/>
            <person name="Jeffries C.D."/>
            <person name="Rohde M."/>
            <person name="Spring S."/>
            <person name="Sikorski J."/>
            <person name="Goker M."/>
            <person name="Woyke T."/>
            <person name="Bristow J."/>
            <person name="Eisen J.A."/>
            <person name="Markowitz V."/>
            <person name="Hugenholtz P."/>
            <person name="Kyrpides N.C."/>
            <person name="Klenk H.P."/>
        </authorList>
    </citation>
    <scope>NUCLEOTIDE SEQUENCE [LARGE SCALE GENOMIC DNA]</scope>
    <source>
        <strain evidence="8">DSM 11571 / OCM 486 / SEBR 4847</strain>
    </source>
</reference>
<evidence type="ECO:0000259" key="6">
    <source>
        <dbReference type="Pfam" id="PF13193"/>
    </source>
</evidence>
<dbReference type="GeneID" id="9743544"/>
<dbReference type="STRING" id="679926.Mpet_1080"/>
<keyword evidence="2 7" id="KW-0436">Ligase</keyword>
<feature type="domain" description="AMP-binding enzyme C-terminal" evidence="6">
    <location>
        <begin position="517"/>
        <end position="595"/>
    </location>
</feature>
<gene>
    <name evidence="7" type="ordered locus">Mpet_1080</name>
</gene>
<evidence type="ECO:0000259" key="5">
    <source>
        <dbReference type="Pfam" id="PF00501"/>
    </source>
</evidence>
<dbReference type="Proteomes" id="UP000006565">
    <property type="component" value="Chromosome"/>
</dbReference>
<dbReference type="Gene3D" id="3.40.50.12780">
    <property type="entry name" value="N-terminal domain of ligase-like"/>
    <property type="match status" value="1"/>
</dbReference>
<keyword evidence="3" id="KW-0547">Nucleotide-binding</keyword>
<dbReference type="Pfam" id="PF13193">
    <property type="entry name" value="AMP-binding_C"/>
    <property type="match status" value="1"/>
</dbReference>
<dbReference type="InterPro" id="IPR045851">
    <property type="entry name" value="AMP-bd_C_sf"/>
</dbReference>
<dbReference type="KEGG" id="mpi:Mpet_1080"/>
<evidence type="ECO:0000313" key="7">
    <source>
        <dbReference type="EMBL" id="ADN35847.1"/>
    </source>
</evidence>
<keyword evidence="8" id="KW-1185">Reference proteome</keyword>
<feature type="domain" description="AMP-dependent synthetase/ligase" evidence="5">
    <location>
        <begin position="94"/>
        <end position="456"/>
    </location>
</feature>
<dbReference type="GO" id="GO:0005524">
    <property type="term" value="F:ATP binding"/>
    <property type="evidence" value="ECO:0007669"/>
    <property type="project" value="UniProtKB-KW"/>
</dbReference>
<dbReference type="PANTHER" id="PTHR43605:SF10">
    <property type="entry name" value="ACYL-COA SYNTHETASE MEDIUM CHAIN FAMILY MEMBER 3"/>
    <property type="match status" value="1"/>
</dbReference>
<dbReference type="AlphaFoldDB" id="E1RKJ4"/>
<protein>
    <submittedName>
        <fullName evidence="7">AMP-dependent synthetase and ligase</fullName>
    </submittedName>
</protein>
<dbReference type="InterPro" id="IPR051087">
    <property type="entry name" value="Mitochondrial_ACSM"/>
</dbReference>
<dbReference type="eggNOG" id="arCOG04201">
    <property type="taxonomic scope" value="Archaea"/>
</dbReference>
<dbReference type="CDD" id="cd22231">
    <property type="entry name" value="RHH_NikR_HicB-like"/>
    <property type="match status" value="1"/>
</dbReference>
<dbReference type="OrthoDB" id="193284at2157"/>
<evidence type="ECO:0000256" key="4">
    <source>
        <dbReference type="ARBA" id="ARBA00022840"/>
    </source>
</evidence>
<dbReference type="InterPro" id="IPR000873">
    <property type="entry name" value="AMP-dep_synth/lig_dom"/>
</dbReference>
<dbReference type="InterPro" id="IPR042099">
    <property type="entry name" value="ANL_N_sf"/>
</dbReference>
<dbReference type="InterPro" id="IPR020845">
    <property type="entry name" value="AMP-binding_CS"/>
</dbReference>
<dbReference type="HOGENOM" id="CLU_000022_59_10_2"/>
<dbReference type="PANTHER" id="PTHR43605">
    <property type="entry name" value="ACYL-COENZYME A SYNTHETASE"/>
    <property type="match status" value="1"/>
</dbReference>
<comment type="similarity">
    <text evidence="1">Belongs to the ATP-dependent AMP-binding enzyme family.</text>
</comment>
<dbReference type="GO" id="GO:0004321">
    <property type="term" value="F:fatty-acyl-CoA synthase activity"/>
    <property type="evidence" value="ECO:0007669"/>
    <property type="project" value="TreeGrafter"/>
</dbReference>
<dbReference type="RefSeq" id="WP_013329025.1">
    <property type="nucleotide sequence ID" value="NC_014507.1"/>
</dbReference>